<organism evidence="2 3">
    <name type="scientific">Candidatus Electrothrix communis</name>
    <dbReference type="NCBI Taxonomy" id="1859133"/>
    <lineage>
        <taxon>Bacteria</taxon>
        <taxon>Pseudomonadati</taxon>
        <taxon>Thermodesulfobacteriota</taxon>
        <taxon>Desulfobulbia</taxon>
        <taxon>Desulfobulbales</taxon>
        <taxon>Desulfobulbaceae</taxon>
        <taxon>Candidatus Electrothrix</taxon>
    </lineage>
</organism>
<sequence length="74" mass="8404">ATVLRLAILLRLATLLHRSRKDETAIVEELIAEEEGLSIRFAKGELDRHPLQLASLKQEATYLKNVDFILKFSS</sequence>
<dbReference type="Proteomes" id="UP000288086">
    <property type="component" value="Unassembled WGS sequence"/>
</dbReference>
<evidence type="ECO:0000313" key="2">
    <source>
        <dbReference type="EMBL" id="RWX48767.1"/>
    </source>
</evidence>
<reference evidence="2 3" key="1">
    <citation type="submission" date="2017-01" db="EMBL/GenBank/DDBJ databases">
        <title>The cable genome- insights into the physiology and evolution of filamentous bacteria capable of sulfide oxidation via long distance electron transfer.</title>
        <authorList>
            <person name="Schreiber L."/>
            <person name="Bjerg J.T."/>
            <person name="Boggild A."/>
            <person name="Van De Vossenberg J."/>
            <person name="Meysman F."/>
            <person name="Nielsen L.P."/>
            <person name="Schramm A."/>
            <person name="Kjeldsen K.U."/>
        </authorList>
    </citation>
    <scope>NUCLEOTIDE SEQUENCE [LARGE SCALE GENOMIC DNA]</scope>
    <source>
        <strain evidence="2">A1</strain>
    </source>
</reference>
<gene>
    <name evidence="2" type="ORF">VT98_11125</name>
</gene>
<evidence type="ECO:0000259" key="1">
    <source>
        <dbReference type="Pfam" id="PF21447"/>
    </source>
</evidence>
<dbReference type="InterPro" id="IPR048950">
    <property type="entry name" value="Ppx_GppA_C"/>
</dbReference>
<dbReference type="EC" id="3.6.1.40" evidence="2"/>
<evidence type="ECO:0000313" key="3">
    <source>
        <dbReference type="Proteomes" id="UP000288086"/>
    </source>
</evidence>
<dbReference type="GO" id="GO:0008894">
    <property type="term" value="F:guanosine-5'-triphosphate,3'-diphosphate diphosphatase activity"/>
    <property type="evidence" value="ECO:0007669"/>
    <property type="project" value="UniProtKB-EC"/>
</dbReference>
<dbReference type="AlphaFoldDB" id="A0A3S3UCN3"/>
<dbReference type="EMBL" id="MTKP01000112">
    <property type="protein sequence ID" value="RWX48767.1"/>
    <property type="molecule type" value="Genomic_DNA"/>
</dbReference>
<keyword evidence="3" id="KW-1185">Reference proteome</keyword>
<comment type="caution">
    <text evidence="2">The sequence shown here is derived from an EMBL/GenBank/DDBJ whole genome shotgun (WGS) entry which is preliminary data.</text>
</comment>
<dbReference type="Pfam" id="PF21447">
    <property type="entry name" value="Ppx-GppA_III"/>
    <property type="match status" value="1"/>
</dbReference>
<name>A0A3S3UCN3_9BACT</name>
<dbReference type="Gene3D" id="1.10.3210.10">
    <property type="entry name" value="Hypothetical protein af1432"/>
    <property type="match status" value="1"/>
</dbReference>
<feature type="non-terminal residue" evidence="2">
    <location>
        <position position="1"/>
    </location>
</feature>
<feature type="domain" description="Ppx/GppA phosphatase C-terminal" evidence="1">
    <location>
        <begin position="2"/>
        <end position="59"/>
    </location>
</feature>
<keyword evidence="2" id="KW-0378">Hydrolase</keyword>
<protein>
    <submittedName>
        <fullName evidence="2">Exopolyphosphatase</fullName>
        <ecNumber evidence="2">3.6.1.11</ecNumber>
        <ecNumber evidence="2">3.6.1.40</ecNumber>
    </submittedName>
</protein>
<dbReference type="EC" id="3.6.1.11" evidence="2"/>
<proteinExistence type="predicted"/>
<dbReference type="GO" id="GO:0004309">
    <property type="term" value="F:exopolyphosphatase activity"/>
    <property type="evidence" value="ECO:0007669"/>
    <property type="project" value="UniProtKB-EC"/>
</dbReference>
<dbReference type="SUPFAM" id="SSF109604">
    <property type="entry name" value="HD-domain/PDEase-like"/>
    <property type="match status" value="1"/>
</dbReference>
<accession>A0A3S3UCN3</accession>